<accession>A0A2T7P8R3</accession>
<dbReference type="Pfam" id="PF10034">
    <property type="entry name" value="Dpy19"/>
    <property type="match status" value="1"/>
</dbReference>
<dbReference type="OrthoDB" id="6019623at2759"/>
<dbReference type="PANTHER" id="PTHR31488">
    <property type="entry name" value="DPY-19-LIKE 1, LIKE (H. SAPIENS)"/>
    <property type="match status" value="1"/>
</dbReference>
<dbReference type="GO" id="GO:0005637">
    <property type="term" value="C:nuclear inner membrane"/>
    <property type="evidence" value="ECO:0007669"/>
    <property type="project" value="TreeGrafter"/>
</dbReference>
<name>A0A2T7P8R3_POMCA</name>
<feature type="transmembrane region" description="Helical" evidence="8">
    <location>
        <begin position="440"/>
        <end position="458"/>
    </location>
</feature>
<dbReference type="InterPro" id="IPR047462">
    <property type="entry name" value="Dpy19"/>
</dbReference>
<sequence length="613" mass="69544">MSKSMKKNQDLGDLECYRAKYLFSALGLYYSYFKTLVSASTAMEGLHAIMYDNITEFPSTINTLKRFNLYPEVTLGLAYRMFDWLSNTLKWQTKTCYTVNRGEGYEPVLSCEGLGEPAYFYVESVFLLNGILMGVFFLFGTYLSGCPFGGVLTVASFFFNHGECTRVQWTPPLRESFGYPFFVFQMFVVSHMLRSSKVSYLHTIVVAALTTIFMACWQFAQFALLTQAFAVFGTYTMQYINSKALRAVILGQTVGLVTGYVLLFGNEMLLTSYFASCLVTIWAIILLEPVIDKLQYRVARWTVHGALLLAGTLGCKILISRILGVKDDAHIGEILRSKFTNFDNFHTMLYTCAKEFDFIEFETFISLLRTLLLPSAALSVCLVAFHLVYNVFQLLAFTVLAVLIMRLKLFWTPHLCLMTSLLAARKLLGGLPKYSEVAHSALLVALLATMGVAGYANLKHQWGIIGEFSNYPLEEMVEWIKSSTPKDAVFAGPMPTMATIKLCTQRPIVNHPHYEDANLRERTKKVYTMYSRKPASEVKRLLKELGVQYAILENSWCIRKTRPGCAMPEIWDLEDEENQGKEPLCTLLKQNPGLHFKRVFRNSVYDVLQVNTS</sequence>
<feature type="transmembrane region" description="Helical" evidence="8">
    <location>
        <begin position="176"/>
        <end position="193"/>
    </location>
</feature>
<feature type="transmembrane region" description="Helical" evidence="8">
    <location>
        <begin position="21"/>
        <end position="43"/>
    </location>
</feature>
<feature type="transmembrane region" description="Helical" evidence="8">
    <location>
        <begin position="244"/>
        <end position="264"/>
    </location>
</feature>
<dbReference type="STRING" id="400727.A0A2T7P8R3"/>
<reference evidence="9 10" key="1">
    <citation type="submission" date="2018-04" db="EMBL/GenBank/DDBJ databases">
        <title>The genome of golden apple snail Pomacea canaliculata provides insight into stress tolerance and invasive adaptation.</title>
        <authorList>
            <person name="Liu C."/>
            <person name="Liu B."/>
            <person name="Ren Y."/>
            <person name="Zhang Y."/>
            <person name="Wang H."/>
            <person name="Li S."/>
            <person name="Jiang F."/>
            <person name="Yin L."/>
            <person name="Zhang G."/>
            <person name="Qian W."/>
            <person name="Fan W."/>
        </authorList>
    </citation>
    <scope>NUCLEOTIDE SEQUENCE [LARGE SCALE GENOMIC DNA]</scope>
    <source>
        <strain evidence="9">SZHN2017</strain>
        <tissue evidence="9">Muscle</tissue>
    </source>
</reference>
<dbReference type="Proteomes" id="UP000245119">
    <property type="component" value="Linkage Group LG5"/>
</dbReference>
<feature type="transmembrane region" description="Helical" evidence="8">
    <location>
        <begin position="409"/>
        <end position="428"/>
    </location>
</feature>
<evidence type="ECO:0000256" key="6">
    <source>
        <dbReference type="ARBA" id="ARBA00022989"/>
    </source>
</evidence>
<dbReference type="InterPro" id="IPR018732">
    <property type="entry name" value="Dpy-19/Dpy-19-like"/>
</dbReference>
<evidence type="ECO:0000256" key="5">
    <source>
        <dbReference type="ARBA" id="ARBA00022692"/>
    </source>
</evidence>
<keyword evidence="3" id="KW-0328">Glycosyltransferase</keyword>
<dbReference type="AlphaFoldDB" id="A0A2T7P8R3"/>
<evidence type="ECO:0000256" key="7">
    <source>
        <dbReference type="ARBA" id="ARBA00023136"/>
    </source>
</evidence>
<evidence type="ECO:0000313" key="9">
    <source>
        <dbReference type="EMBL" id="PVD29804.1"/>
    </source>
</evidence>
<feature type="transmembrane region" description="Helical" evidence="8">
    <location>
        <begin position="298"/>
        <end position="319"/>
    </location>
</feature>
<comment type="caution">
    <text evidence="9">The sequence shown here is derived from an EMBL/GenBank/DDBJ whole genome shotgun (WGS) entry which is preliminary data.</text>
</comment>
<evidence type="ECO:0000256" key="1">
    <source>
        <dbReference type="ARBA" id="ARBA00004141"/>
    </source>
</evidence>
<keyword evidence="4" id="KW-0808">Transferase</keyword>
<evidence type="ECO:0000256" key="2">
    <source>
        <dbReference type="ARBA" id="ARBA00008744"/>
    </source>
</evidence>
<keyword evidence="10" id="KW-1185">Reference proteome</keyword>
<keyword evidence="5 8" id="KW-0812">Transmembrane</keyword>
<feature type="transmembrane region" description="Helical" evidence="8">
    <location>
        <begin position="199"/>
        <end position="232"/>
    </location>
</feature>
<keyword evidence="7 8" id="KW-0472">Membrane</keyword>
<dbReference type="CDD" id="cd20177">
    <property type="entry name" value="Dpy19"/>
    <property type="match status" value="1"/>
</dbReference>
<keyword evidence="6 8" id="KW-1133">Transmembrane helix</keyword>
<evidence type="ECO:0000256" key="8">
    <source>
        <dbReference type="SAM" id="Phobius"/>
    </source>
</evidence>
<evidence type="ECO:0000256" key="3">
    <source>
        <dbReference type="ARBA" id="ARBA00022676"/>
    </source>
</evidence>
<feature type="transmembrane region" description="Helical" evidence="8">
    <location>
        <begin position="376"/>
        <end position="402"/>
    </location>
</feature>
<dbReference type="GO" id="GO:0000030">
    <property type="term" value="F:mannosyltransferase activity"/>
    <property type="evidence" value="ECO:0007669"/>
    <property type="project" value="InterPro"/>
</dbReference>
<proteinExistence type="inferred from homology"/>
<dbReference type="PANTHER" id="PTHR31488:SF1">
    <property type="entry name" value="C-MANNOSYLTRANSFERASE DPY19L1"/>
    <property type="match status" value="1"/>
</dbReference>
<protein>
    <recommendedName>
        <fullName evidence="11">C-mannosyltransferase DPY19L1</fullName>
    </recommendedName>
</protein>
<dbReference type="EMBL" id="PZQS01000005">
    <property type="protein sequence ID" value="PVD29804.1"/>
    <property type="molecule type" value="Genomic_DNA"/>
</dbReference>
<feature type="transmembrane region" description="Helical" evidence="8">
    <location>
        <begin position="131"/>
        <end position="155"/>
    </location>
</feature>
<evidence type="ECO:0000256" key="4">
    <source>
        <dbReference type="ARBA" id="ARBA00022679"/>
    </source>
</evidence>
<evidence type="ECO:0000313" key="10">
    <source>
        <dbReference type="Proteomes" id="UP000245119"/>
    </source>
</evidence>
<comment type="subcellular location">
    <subcellularLocation>
        <location evidence="1">Membrane</location>
        <topology evidence="1">Multi-pass membrane protein</topology>
    </subcellularLocation>
</comment>
<organism evidence="9 10">
    <name type="scientific">Pomacea canaliculata</name>
    <name type="common">Golden apple snail</name>
    <dbReference type="NCBI Taxonomy" id="400727"/>
    <lineage>
        <taxon>Eukaryota</taxon>
        <taxon>Metazoa</taxon>
        <taxon>Spiralia</taxon>
        <taxon>Lophotrochozoa</taxon>
        <taxon>Mollusca</taxon>
        <taxon>Gastropoda</taxon>
        <taxon>Caenogastropoda</taxon>
        <taxon>Architaenioglossa</taxon>
        <taxon>Ampullarioidea</taxon>
        <taxon>Ampullariidae</taxon>
        <taxon>Pomacea</taxon>
    </lineage>
</organism>
<gene>
    <name evidence="9" type="ORF">C0Q70_09061</name>
</gene>
<evidence type="ECO:0008006" key="11">
    <source>
        <dbReference type="Google" id="ProtNLM"/>
    </source>
</evidence>
<feature type="transmembrane region" description="Helical" evidence="8">
    <location>
        <begin position="270"/>
        <end position="291"/>
    </location>
</feature>
<comment type="similarity">
    <text evidence="2">Belongs to the dpy-19 family.</text>
</comment>